<feature type="compositionally biased region" description="Basic and acidic residues" evidence="5">
    <location>
        <begin position="121"/>
        <end position="144"/>
    </location>
</feature>
<dbReference type="AlphaFoldDB" id="A0A1Y1UJZ7"/>
<feature type="compositionally biased region" description="Basic residues" evidence="5">
    <location>
        <begin position="85"/>
        <end position="97"/>
    </location>
</feature>
<sequence length="202" mass="23050">MNGFRNLKISEIFVDHRSPRISRQKAVKRHASAVQLPVKRSFAVDETQVVESVVPGNEPGPSRLKPTRPPMESSTEPPVPAHPYSRSHVRREKRKAKQQLAGGQLHDMAVALSQSLGETEPESKARVRTKEEKEKERQRREQEQKVGAVGKSRTLKERKRRKEITTEARRLPAVVNLPVFKQNPWETIRIHATNTIALKDKI</sequence>
<dbReference type="InterPro" id="IPR028160">
    <property type="entry name" value="Slx9-like"/>
</dbReference>
<dbReference type="RefSeq" id="XP_021872303.1">
    <property type="nucleotide sequence ID" value="XM_022018042.1"/>
</dbReference>
<gene>
    <name evidence="6" type="ORF">BD324DRAFT_649753</name>
</gene>
<dbReference type="GO" id="GO:0030686">
    <property type="term" value="C:90S preribosome"/>
    <property type="evidence" value="ECO:0007669"/>
    <property type="project" value="InterPro"/>
</dbReference>
<evidence type="ECO:0000256" key="4">
    <source>
        <dbReference type="ARBA" id="ARBA00023242"/>
    </source>
</evidence>
<keyword evidence="4" id="KW-0539">Nucleus</keyword>
<dbReference type="Pfam" id="PF15341">
    <property type="entry name" value="SLX9"/>
    <property type="match status" value="1"/>
</dbReference>
<protein>
    <recommendedName>
        <fullName evidence="3">Ribosome biogenesis protein SLX9</fullName>
    </recommendedName>
</protein>
<reference evidence="6 7" key="1">
    <citation type="submission" date="2017-03" db="EMBL/GenBank/DDBJ databases">
        <title>Widespread Adenine N6-methylation of Active Genes in Fungi.</title>
        <authorList>
            <consortium name="DOE Joint Genome Institute"/>
            <person name="Mondo S.J."/>
            <person name="Dannebaum R.O."/>
            <person name="Kuo R.C."/>
            <person name="Louie K.B."/>
            <person name="Bewick A.J."/>
            <person name="Labutti K."/>
            <person name="Haridas S."/>
            <person name="Kuo A."/>
            <person name="Salamov A."/>
            <person name="Ahrendt S.R."/>
            <person name="Lau R."/>
            <person name="Bowen B.P."/>
            <person name="Lipzen A."/>
            <person name="Sullivan W."/>
            <person name="Andreopoulos W.B."/>
            <person name="Clum A."/>
            <person name="Lindquist E."/>
            <person name="Daum C."/>
            <person name="Northen T.R."/>
            <person name="Ramamoorthy G."/>
            <person name="Schmitz R.J."/>
            <person name="Gryganskyi A."/>
            <person name="Culley D."/>
            <person name="Magnuson J."/>
            <person name="James T.Y."/>
            <person name="O'Malley M.A."/>
            <person name="Stajich J.E."/>
            <person name="Spatafora J.W."/>
            <person name="Visel A."/>
            <person name="Grigoriev I.V."/>
        </authorList>
    </citation>
    <scope>NUCLEOTIDE SEQUENCE [LARGE SCALE GENOMIC DNA]</scope>
    <source>
        <strain evidence="6 7">NRRL Y-17943</strain>
    </source>
</reference>
<evidence type="ECO:0000256" key="3">
    <source>
        <dbReference type="ARBA" id="ARBA00021321"/>
    </source>
</evidence>
<dbReference type="GeneID" id="33559851"/>
<dbReference type="InParanoid" id="A0A1Y1UJZ7"/>
<dbReference type="STRING" id="4999.A0A1Y1UJZ7"/>
<evidence type="ECO:0000256" key="1">
    <source>
        <dbReference type="ARBA" id="ARBA00004604"/>
    </source>
</evidence>
<comment type="subcellular location">
    <subcellularLocation>
        <location evidence="1">Nucleus</location>
        <location evidence="1">Nucleolus</location>
    </subcellularLocation>
</comment>
<organism evidence="6 7">
    <name type="scientific">Kockovaella imperatae</name>
    <dbReference type="NCBI Taxonomy" id="4999"/>
    <lineage>
        <taxon>Eukaryota</taxon>
        <taxon>Fungi</taxon>
        <taxon>Dikarya</taxon>
        <taxon>Basidiomycota</taxon>
        <taxon>Agaricomycotina</taxon>
        <taxon>Tremellomycetes</taxon>
        <taxon>Tremellales</taxon>
        <taxon>Cuniculitremaceae</taxon>
        <taxon>Kockovaella</taxon>
    </lineage>
</organism>
<dbReference type="Proteomes" id="UP000193218">
    <property type="component" value="Unassembled WGS sequence"/>
</dbReference>
<dbReference type="GO" id="GO:0030688">
    <property type="term" value="C:preribosome, small subunit precursor"/>
    <property type="evidence" value="ECO:0007669"/>
    <property type="project" value="InterPro"/>
</dbReference>
<evidence type="ECO:0000313" key="7">
    <source>
        <dbReference type="Proteomes" id="UP000193218"/>
    </source>
</evidence>
<proteinExistence type="inferred from homology"/>
<keyword evidence="7" id="KW-1185">Reference proteome</keyword>
<dbReference type="OrthoDB" id="18703at2759"/>
<evidence type="ECO:0000313" key="6">
    <source>
        <dbReference type="EMBL" id="ORX38381.1"/>
    </source>
</evidence>
<dbReference type="EMBL" id="NBSH01000004">
    <property type="protein sequence ID" value="ORX38381.1"/>
    <property type="molecule type" value="Genomic_DNA"/>
</dbReference>
<comment type="similarity">
    <text evidence="2">Belongs to the SLX9 family.</text>
</comment>
<evidence type="ECO:0000256" key="2">
    <source>
        <dbReference type="ARBA" id="ARBA00011022"/>
    </source>
</evidence>
<dbReference type="GO" id="GO:0000462">
    <property type="term" value="P:maturation of SSU-rRNA from tricistronic rRNA transcript (SSU-rRNA, 5.8S rRNA, LSU-rRNA)"/>
    <property type="evidence" value="ECO:0007669"/>
    <property type="project" value="InterPro"/>
</dbReference>
<accession>A0A1Y1UJZ7</accession>
<name>A0A1Y1UJZ7_9TREE</name>
<evidence type="ECO:0000256" key="5">
    <source>
        <dbReference type="SAM" id="MobiDB-lite"/>
    </source>
</evidence>
<comment type="caution">
    <text evidence="6">The sequence shown here is derived from an EMBL/GenBank/DDBJ whole genome shotgun (WGS) entry which is preliminary data.</text>
</comment>
<feature type="region of interest" description="Disordered" evidence="5">
    <location>
        <begin position="52"/>
        <end position="166"/>
    </location>
</feature>
<dbReference type="GO" id="GO:0005730">
    <property type="term" value="C:nucleolus"/>
    <property type="evidence" value="ECO:0007669"/>
    <property type="project" value="UniProtKB-SubCell"/>
</dbReference>